<dbReference type="GO" id="GO:0008270">
    <property type="term" value="F:zinc ion binding"/>
    <property type="evidence" value="ECO:0007669"/>
    <property type="project" value="UniProtKB-KW"/>
</dbReference>
<evidence type="ECO:0000256" key="6">
    <source>
        <dbReference type="SAM" id="MobiDB-lite"/>
    </source>
</evidence>
<evidence type="ECO:0000313" key="9">
    <source>
        <dbReference type="Proteomes" id="UP000265515"/>
    </source>
</evidence>
<feature type="compositionally biased region" description="Polar residues" evidence="6">
    <location>
        <begin position="1048"/>
        <end position="1057"/>
    </location>
</feature>
<evidence type="ECO:0000313" key="8">
    <source>
        <dbReference type="EMBL" id="GBG79953.1"/>
    </source>
</evidence>
<feature type="compositionally biased region" description="Gly residues" evidence="6">
    <location>
        <begin position="347"/>
        <end position="358"/>
    </location>
</feature>
<feature type="compositionally biased region" description="Gly residues" evidence="6">
    <location>
        <begin position="805"/>
        <end position="817"/>
    </location>
</feature>
<dbReference type="FunFam" id="4.10.1000.10:FF:000002">
    <property type="entry name" value="Zinc finger protein 36, C3H1 type-like 1"/>
    <property type="match status" value="1"/>
</dbReference>
<feature type="compositionally biased region" description="Gly residues" evidence="6">
    <location>
        <begin position="1595"/>
        <end position="1611"/>
    </location>
</feature>
<dbReference type="PANTHER" id="PTHR12547">
    <property type="entry name" value="CCCH ZINC FINGER/TIS11-RELATED"/>
    <property type="match status" value="1"/>
</dbReference>
<reference evidence="8 9" key="1">
    <citation type="journal article" date="2018" name="Cell">
        <title>The Chara Genome: Secondary Complexity and Implications for Plant Terrestrialization.</title>
        <authorList>
            <person name="Nishiyama T."/>
            <person name="Sakayama H."/>
            <person name="Vries J.D."/>
            <person name="Buschmann H."/>
            <person name="Saint-Marcoux D."/>
            <person name="Ullrich K.K."/>
            <person name="Haas F.B."/>
            <person name="Vanderstraeten L."/>
            <person name="Becker D."/>
            <person name="Lang D."/>
            <person name="Vosolsobe S."/>
            <person name="Rombauts S."/>
            <person name="Wilhelmsson P.K.I."/>
            <person name="Janitza P."/>
            <person name="Kern R."/>
            <person name="Heyl A."/>
            <person name="Rumpler F."/>
            <person name="Villalobos L.I.A.C."/>
            <person name="Clay J.M."/>
            <person name="Skokan R."/>
            <person name="Toyoda A."/>
            <person name="Suzuki Y."/>
            <person name="Kagoshima H."/>
            <person name="Schijlen E."/>
            <person name="Tajeshwar N."/>
            <person name="Catarino B."/>
            <person name="Hetherington A.J."/>
            <person name="Saltykova A."/>
            <person name="Bonnot C."/>
            <person name="Breuninger H."/>
            <person name="Symeonidi A."/>
            <person name="Radhakrishnan G.V."/>
            <person name="Van Nieuwerburgh F."/>
            <person name="Deforce D."/>
            <person name="Chang C."/>
            <person name="Karol K.G."/>
            <person name="Hedrich R."/>
            <person name="Ulvskov P."/>
            <person name="Glockner G."/>
            <person name="Delwiche C.F."/>
            <person name="Petrasek J."/>
            <person name="Van de Peer Y."/>
            <person name="Friml J."/>
            <person name="Beilby M."/>
            <person name="Dolan L."/>
            <person name="Kohara Y."/>
            <person name="Sugano S."/>
            <person name="Fujiyama A."/>
            <person name="Delaux P.-M."/>
            <person name="Quint M."/>
            <person name="TheiBen G."/>
            <person name="Hagemann M."/>
            <person name="Harholt J."/>
            <person name="Dunand C."/>
            <person name="Zachgo S."/>
            <person name="Langdale J."/>
            <person name="Maumus F."/>
            <person name="Straeten D.V.D."/>
            <person name="Gould S.B."/>
            <person name="Rensing S.A."/>
        </authorList>
    </citation>
    <scope>NUCLEOTIDE SEQUENCE [LARGE SCALE GENOMIC DNA]</scope>
    <source>
        <strain evidence="8 9">S276</strain>
    </source>
</reference>
<dbReference type="PROSITE" id="PS50103">
    <property type="entry name" value="ZF_C3H1"/>
    <property type="match status" value="2"/>
</dbReference>
<feature type="compositionally biased region" description="Basic and acidic residues" evidence="6">
    <location>
        <begin position="359"/>
        <end position="378"/>
    </location>
</feature>
<comment type="caution">
    <text evidence="8">The sequence shown here is derived from an EMBL/GenBank/DDBJ whole genome shotgun (WGS) entry which is preliminary data.</text>
</comment>
<dbReference type="SUPFAM" id="SSF90229">
    <property type="entry name" value="CCCH zinc finger"/>
    <property type="match status" value="2"/>
</dbReference>
<dbReference type="SMART" id="SM00356">
    <property type="entry name" value="ZnF_C3H1"/>
    <property type="match status" value="2"/>
</dbReference>
<evidence type="ECO:0000256" key="5">
    <source>
        <dbReference type="PROSITE-ProRule" id="PRU00723"/>
    </source>
</evidence>
<keyword evidence="1 5" id="KW-0479">Metal-binding</keyword>
<evidence type="ECO:0000256" key="1">
    <source>
        <dbReference type="ARBA" id="ARBA00022723"/>
    </source>
</evidence>
<feature type="region of interest" description="Disordered" evidence="6">
    <location>
        <begin position="1767"/>
        <end position="1789"/>
    </location>
</feature>
<feature type="region of interest" description="Disordered" evidence="6">
    <location>
        <begin position="1034"/>
        <end position="1062"/>
    </location>
</feature>
<dbReference type="STRING" id="69332.A0A388LCM5"/>
<organism evidence="8 9">
    <name type="scientific">Chara braunii</name>
    <name type="common">Braun's stonewort</name>
    <dbReference type="NCBI Taxonomy" id="69332"/>
    <lineage>
        <taxon>Eukaryota</taxon>
        <taxon>Viridiplantae</taxon>
        <taxon>Streptophyta</taxon>
        <taxon>Charophyceae</taxon>
        <taxon>Charales</taxon>
        <taxon>Characeae</taxon>
        <taxon>Chara</taxon>
    </lineage>
</organism>
<dbReference type="OrthoDB" id="410307at2759"/>
<feature type="zinc finger region" description="C3H1-type" evidence="5">
    <location>
        <begin position="1790"/>
        <end position="1818"/>
    </location>
</feature>
<feature type="compositionally biased region" description="Basic and acidic residues" evidence="6">
    <location>
        <begin position="51"/>
        <end position="61"/>
    </location>
</feature>
<feature type="region of interest" description="Disordered" evidence="6">
    <location>
        <begin position="1692"/>
        <end position="1716"/>
    </location>
</feature>
<evidence type="ECO:0000256" key="3">
    <source>
        <dbReference type="ARBA" id="ARBA00022771"/>
    </source>
</evidence>
<feature type="compositionally biased region" description="Polar residues" evidence="6">
    <location>
        <begin position="1548"/>
        <end position="1561"/>
    </location>
</feature>
<feature type="domain" description="C3H1-type" evidence="7">
    <location>
        <begin position="1790"/>
        <end position="1818"/>
    </location>
</feature>
<dbReference type="Proteomes" id="UP000265515">
    <property type="component" value="Unassembled WGS sequence"/>
</dbReference>
<evidence type="ECO:0000256" key="4">
    <source>
        <dbReference type="ARBA" id="ARBA00022833"/>
    </source>
</evidence>
<evidence type="ECO:0000256" key="2">
    <source>
        <dbReference type="ARBA" id="ARBA00022737"/>
    </source>
</evidence>
<dbReference type="EMBL" id="BFEA01000332">
    <property type="protein sequence ID" value="GBG79953.1"/>
    <property type="molecule type" value="Genomic_DNA"/>
</dbReference>
<feature type="region of interest" description="Disordered" evidence="6">
    <location>
        <begin position="481"/>
        <end position="507"/>
    </location>
</feature>
<feature type="compositionally biased region" description="Low complexity" evidence="6">
    <location>
        <begin position="643"/>
        <end position="694"/>
    </location>
</feature>
<dbReference type="Gene3D" id="4.10.1000.10">
    <property type="entry name" value="Zinc finger, CCCH-type"/>
    <property type="match status" value="2"/>
</dbReference>
<gene>
    <name evidence="8" type="ORF">CBR_g30215</name>
</gene>
<feature type="region of interest" description="Disordered" evidence="6">
    <location>
        <begin position="318"/>
        <end position="381"/>
    </location>
</feature>
<feature type="region of interest" description="Disordered" evidence="6">
    <location>
        <begin position="1356"/>
        <end position="1376"/>
    </location>
</feature>
<feature type="compositionally biased region" description="Polar residues" evidence="6">
    <location>
        <begin position="1695"/>
        <end position="1708"/>
    </location>
</feature>
<feature type="region of interest" description="Disordered" evidence="6">
    <location>
        <begin position="863"/>
        <end position="885"/>
    </location>
</feature>
<feature type="compositionally biased region" description="Basic and acidic residues" evidence="6">
    <location>
        <begin position="178"/>
        <end position="194"/>
    </location>
</feature>
<feature type="region of interest" description="Disordered" evidence="6">
    <location>
        <begin position="990"/>
        <end position="1018"/>
    </location>
</feature>
<keyword evidence="3 5" id="KW-0863">Zinc-finger</keyword>
<accession>A0A388LCM5</accession>
<name>A0A388LCM5_CHABU</name>
<keyword evidence="9" id="KW-1185">Reference proteome</keyword>
<feature type="zinc finger region" description="C3H1-type" evidence="5">
    <location>
        <begin position="1828"/>
        <end position="1856"/>
    </location>
</feature>
<dbReference type="FunFam" id="4.10.1000.10:FF:000001">
    <property type="entry name" value="zinc finger CCCH domain-containing protein 15-like"/>
    <property type="match status" value="1"/>
</dbReference>
<feature type="compositionally biased region" description="Gly residues" evidence="6">
    <location>
        <begin position="1654"/>
        <end position="1664"/>
    </location>
</feature>
<feature type="domain" description="C3H1-type" evidence="7">
    <location>
        <begin position="1828"/>
        <end position="1856"/>
    </location>
</feature>
<dbReference type="InterPro" id="IPR045877">
    <property type="entry name" value="ZFP36-like"/>
</dbReference>
<feature type="compositionally biased region" description="Polar residues" evidence="6">
    <location>
        <begin position="96"/>
        <end position="105"/>
    </location>
</feature>
<protein>
    <recommendedName>
        <fullName evidence="7">C3H1-type domain-containing protein</fullName>
    </recommendedName>
</protein>
<feature type="region of interest" description="Disordered" evidence="6">
    <location>
        <begin position="1595"/>
        <end position="1671"/>
    </location>
</feature>
<feature type="region of interest" description="Disordered" evidence="6">
    <location>
        <begin position="1545"/>
        <end position="1574"/>
    </location>
</feature>
<dbReference type="InterPro" id="IPR000571">
    <property type="entry name" value="Znf_CCCH"/>
</dbReference>
<evidence type="ECO:0000259" key="7">
    <source>
        <dbReference type="PROSITE" id="PS50103"/>
    </source>
</evidence>
<sequence>MAGGSLDKILTAGLDKMSSSLDKMPKGNGGKQADGGNARKEEAENVPAEESTCKRGEEKKSTNGGGGDPASIGEGANASPSSTRTFPPSNEGPAMKSSSLGERMSQKLTKQLSVIVRGEGGGAMDWFHSLKQPFLPRASEKLQMESGNQELQVESGKQEEELQTESARNEDELQTESRNGEEELQTESRNEQSKDRKKYLIGSYNPEDVELVLQPFPWGKGEEKDCLGEELEAEPSVGQSVGQSVGITMVNVFDSADLSVLPEANEEGSGEEGMCLADDELNKMVDCLTSDVNNTNGSEINSGNVSFGNIENFKEKDGGNVGVGNTEKEKNGGNVGVGNTEKAENGGNVGGGNVGGGNIEKEVNGTRKTGDKTNEKEINGINSSSGNGVVILRDGLGIAAGTAEVTEERASALVLVGSGSVAATSTSTSLVSVLPGSAAAVAAASAGTSMVSAGSGSVAAAAAAAAPTAASASASVLKGATVRPHHVAQRRRDEKGPEAGACVGGRGGGGGGENITAAAGSTFSATEVCTSAKNSTRGSSSSTSSNSAITTLLYPCDRQHRVLYPPACGFNPIRINCGKRITPAQDKSVSQDKESSSFWVSSSTIKALSSPANGAAAGGKGGGSYHALPSRQNSTAVPPVSTPIPGSHPHSSPSSSSSSAFTASTASSISHPHSSPSSSSSSAFTASTASSISLDSKDKSDMDGLQGGTSSSSREERLGVENRKQLAVAGSQRGERTGVEDGAVTGGVADMTRSSQGGILKQHQLGEGEVKRRAFPSPPSILTPSPPPPPQPLLGQRFEPKRGQKGGGPGLLGGGRGNNAPGGSRMMGAAAAAAGLTSTPGPLSPCPARGYAAAVGRSLVRPPPYQGKDKFDEVSPSYPGRNKQSNYDLNEVTVENRAERVGVRRSEEGCASAAGAGDDALGNETGLPLLVEEMVQDLWEENEDPSVPIRTGEAAASRDEDDPTVVAAASLDTKRSAGGGVGITRRVSAVGSGGGMKRIGGEGGIRDGGGGGGGGTRQALGVRTPAVSFAAAAEGQRSLRRDEPGSLSPPSVTTHQSHIPLPLGYRRGLPGMIAEEEGAVATPAGGGGGGGGDSASSIAEGVLAMAGRPGGHVPFQQIRQAGPRGVSAGGGGGLGSLGAAAGGVAAGGAAGGGGGGGGGYNVGTSRATGLSAAASQSLTVVPHRHSPTFRQAGGPGSGSGYPVGSGLHASPYLSPSLQASLTPILGGGGMGMAAMAAQFGRRPSSPTNTVEVAEAAAAGPAMGGRAGGASTGTVMTGPAAVSPRADSGPGTAAGASMAKTGLSLDTVGGAADGSCGTGPTVPAGAATGSGIGSIAPVMLMPQGIICQSPLMRGQAGHHAHASRMKPGGVVGGGGGGGGGGGSGGLFPALSPSPSPLGIFGGSGGAMGGVGGGGGGGDGSLLDLQEMQQELLYGAAGFGPIRGAPSPTGITAEQYGKFQHQLQQQHHMAAAQSQHQLLQAAAAAAAAAAAGGGGGGGAGFIPQAPPSPSSYQLFLQQQQQQQQQQQVDRRSAMKLTMAGPGGPVAIGRGSNSGPGTAFQPGTGNSGPGVAGPAGHLGIINTSGNAAGFNGSMSSPLGGGGGGGGGVIGGGRMGPQSRGPHNALTLAGGGNGISMANPLGGGVSAAGSRSPHRTNGGPGSGSGPSGGSTVISGPRSMMLRLPVLQIPGAYDRHAVSGQESTSRELTTPSGIGTGDGTPSAPGLMHVGSCRILPMQQLSACSAGVGMGGGAGGGGVPGVVISPPLSPSDAGAVASSGALTATTPTTPQSPHSLYKTELCRSWEETGTCRYGGKCQFAHGKEELRPVARHPKYKTEICRTFSSNGTCPYGTRCRFIHYRTALQPDPPSPVSSPCARPASCAAGAAKLIASSPLKEDDGNMRRLPIFQRLAPGSSESPQFEMTGLASGDHLGQTRFDQQIRATKPGSVDWSARGPAPVGGSPVGGSGNVVSFLRVSAVSEEPLLVTWDLEGAM</sequence>
<feature type="compositionally biased region" description="Gly residues" evidence="6">
    <location>
        <begin position="991"/>
        <end position="1016"/>
    </location>
</feature>
<keyword evidence="2" id="KW-0677">Repeat</keyword>
<dbReference type="GO" id="GO:0003729">
    <property type="term" value="F:mRNA binding"/>
    <property type="evidence" value="ECO:0007669"/>
    <property type="project" value="InterPro"/>
</dbReference>
<dbReference type="PANTHER" id="PTHR12547:SF18">
    <property type="entry name" value="PROTEIN TIS11"/>
    <property type="match status" value="1"/>
</dbReference>
<dbReference type="InterPro" id="IPR036855">
    <property type="entry name" value="Znf_CCCH_sf"/>
</dbReference>
<feature type="compositionally biased region" description="Polar residues" evidence="6">
    <location>
        <begin position="1774"/>
        <end position="1788"/>
    </location>
</feature>
<keyword evidence="4 5" id="KW-0862">Zinc</keyword>
<feature type="region of interest" description="Disordered" evidence="6">
    <location>
        <begin position="138"/>
        <end position="196"/>
    </location>
</feature>
<feature type="compositionally biased region" description="Polar residues" evidence="6">
    <location>
        <begin position="78"/>
        <end position="88"/>
    </location>
</feature>
<dbReference type="OMA" id="WEENEDP"/>
<feature type="region of interest" description="Disordered" evidence="6">
    <location>
        <begin position="17"/>
        <end position="105"/>
    </location>
</feature>
<feature type="compositionally biased region" description="Basic and acidic residues" evidence="6">
    <location>
        <begin position="713"/>
        <end position="724"/>
    </location>
</feature>
<feature type="compositionally biased region" description="Pro residues" evidence="6">
    <location>
        <begin position="776"/>
        <end position="792"/>
    </location>
</feature>
<feature type="region of interest" description="Disordered" evidence="6">
    <location>
        <begin position="609"/>
        <end position="824"/>
    </location>
</feature>
<dbReference type="Gramene" id="GBG79953">
    <property type="protein sequence ID" value="GBG79953"/>
    <property type="gene ID" value="CBR_g30215"/>
</dbReference>
<proteinExistence type="predicted"/>
<dbReference type="Pfam" id="PF00642">
    <property type="entry name" value="zf-CCCH"/>
    <property type="match status" value="2"/>
</dbReference>